<dbReference type="Pfam" id="PF01419">
    <property type="entry name" value="Jacalin"/>
    <property type="match status" value="1"/>
</dbReference>
<sequence>MRTSILLLVISPLCFGIPSTPDRHPFGVQERANMQFQKSELYGEPHGKRFDDTSSLPSKPKLLSLTLRGANRLDGISFGLTSGKTISHGGTGGKSHSITLDPYEAVTSIKVCWGRRNERTRIFYVNASTGRGRNLEAGTLTKYCHTAVAPNDWAVVGAFGRDGAEVDQLGHVRNVGVIIAMSVARDAWWDLLARTFDLGFTAFGGPPVHFQILHRRFVDGNGKAPWLDEQTVSAPDKKLNSRQYQELFSICQALPGPASTKMTFCIAFMHAGFVAAVVVFLVWSLPGAVGMYGLALGVDKIGVVLPGPVYALLSGLNSSTVGIIALAAVQLARKAITDEVTRVVVLVSACAGLCYNALWYFPVIMVVGGSVVLVWDHWVRGRVGRWMARRRREQVEAIPMETIPAPVKSDASPERAPVPLQHKVPLKLGILIIVGFFGMFTAFMVVRGVVEAQPLPLELFINMLLAGTIIFGGGPVVIPLLREYVVEPGWVAPRDFLIGLAIIQAFPGPNFNFAVYLGALALRSSKTHTVVGAVLGYVGIFLPGLVLAMGFQSVWRAVRSNRFVGSMLRGVNAAAVGLVFTAVHRLWEIGYVRADATRGVSLGLEPWWVVIAGCAYVGVESFGVPTALAIVGGGAMGLVRTHSALPPPVSPFRPNLDALKLDVSDDEEEVPPMEKIWTREPSDSDSSRPSPRPRATTLAQNTVNRPFVRTASQPVDPNLKRLMPKSRPLSEITPAATRKPLVSASGAKFLARSGRISPPRRVLVKDQEAETEDEVKPYPVAALRRKEGTPEPGRLMSSPDARESLSPTDSPIEHPPSPPPQPHPLATSSAAAKTSTSSLASTASSLRGGVKARLQDWKSSIGSWSKSARSRLPTRPSLEGILMNGDSRPSTDSLHDHVDRPSFDTVRPNLDPPDPMYESEGPDPPRPPRAYEPRSASSAGWHEKDRPGTSAGYYAAQVKSVQQHDLVRRPSDSLRASPSPLDTPPSRSPLSSLRHKRSPTAPSPPTSTVLAARFEKENRVGQTWAAGQDPILQERADAAGVAGSYGADVGGYAGMGREEGKALERERERLREVENRGRVADLREKELERERERERDRERDRDRDVRTPGTASTTSTLGPKREKFPCNKQEYSVVDLIGRGGSSKVYKVISPNNKILAMKRVRLDSKVDEETLRGYINEMQLLKRLEGNERIIKLIDSQAAGRGARYLVMVMELGEIDLAKLLQERLGQLLQPHWIAIYWQQMLEAVQTIHEEKIVHSDLKPANFVLVKGSLKLIDFGIAKAIANDTTNIQREHQVGTLNYMSPESIEETQTANGRRLKLGRASDVWSLGCILYQMIYGRPPFYSITGAVQKLRAISDPNHVIEFPAVSVPVAPAPDKDGQPRQLVELATPIPPDVIETLRGCLTRDPKQRRTIPELLEDPWLRSWRHTATQPAAPVEAPKLKDGEAIVNEAWLKQIIEFASREVSENGALDAEGVSQMAQVI</sequence>
<feature type="compositionally biased region" description="Polar residues" evidence="13">
    <location>
        <begin position="857"/>
        <end position="867"/>
    </location>
</feature>
<name>A0A5N5QCS8_9AGAM</name>
<dbReference type="EMBL" id="SSOP01000285">
    <property type="protein sequence ID" value="KAB5589333.1"/>
    <property type="molecule type" value="Genomic_DNA"/>
</dbReference>
<dbReference type="InterPro" id="IPR001229">
    <property type="entry name" value="Jacalin-like_lectin_dom"/>
</dbReference>
<dbReference type="GO" id="GO:0005524">
    <property type="term" value="F:ATP binding"/>
    <property type="evidence" value="ECO:0007669"/>
    <property type="project" value="UniProtKB-UniRule"/>
</dbReference>
<proteinExistence type="inferred from homology"/>
<feature type="domain" description="Protein kinase" evidence="16">
    <location>
        <begin position="1131"/>
        <end position="1422"/>
    </location>
</feature>
<dbReference type="GO" id="GO:0015109">
    <property type="term" value="F:chromate transmembrane transporter activity"/>
    <property type="evidence" value="ECO:0007669"/>
    <property type="project" value="InterPro"/>
</dbReference>
<keyword evidence="5" id="KW-0808">Transferase</keyword>
<dbReference type="GO" id="GO:0005886">
    <property type="term" value="C:plasma membrane"/>
    <property type="evidence" value="ECO:0007669"/>
    <property type="project" value="UniProtKB-SubCell"/>
</dbReference>
<protein>
    <submittedName>
        <fullName evidence="17">Serine/Threonine-kinase TTK/MPS1</fullName>
    </submittedName>
</protein>
<keyword evidence="15" id="KW-0732">Signal</keyword>
<evidence type="ECO:0000256" key="11">
    <source>
        <dbReference type="ARBA" id="ARBA00023136"/>
    </source>
</evidence>
<feature type="region of interest" description="Disordered" evidence="13">
    <location>
        <begin position="761"/>
        <end position="1007"/>
    </location>
</feature>
<reference evidence="17 18" key="1">
    <citation type="journal article" date="2019" name="Fungal Biol. Biotechnol.">
        <title>Draft genome sequence of fastidious pathogen Ceratobasidium theobromae, which causes vascular-streak dieback in Theobroma cacao.</title>
        <authorList>
            <person name="Ali S.S."/>
            <person name="Asman A."/>
            <person name="Shao J."/>
            <person name="Firmansyah A.P."/>
            <person name="Susilo A.W."/>
            <person name="Rosmana A."/>
            <person name="McMahon P."/>
            <person name="Junaid M."/>
            <person name="Guest D."/>
            <person name="Kheng T.Y."/>
            <person name="Meinhardt L.W."/>
            <person name="Bailey B.A."/>
        </authorList>
    </citation>
    <scope>NUCLEOTIDE SEQUENCE [LARGE SCALE GENOMIC DNA]</scope>
    <source>
        <strain evidence="17 18">CT2</strain>
    </source>
</reference>
<dbReference type="GO" id="GO:0098813">
    <property type="term" value="P:nuclear chromosome segregation"/>
    <property type="evidence" value="ECO:0007669"/>
    <property type="project" value="UniProtKB-ARBA"/>
</dbReference>
<accession>A0A5N5QCS8</accession>
<dbReference type="Gene3D" id="1.10.510.10">
    <property type="entry name" value="Transferase(Phosphotransferase) domain 1"/>
    <property type="match status" value="1"/>
</dbReference>
<gene>
    <name evidence="17" type="ORF">CTheo_7225</name>
</gene>
<dbReference type="Gene3D" id="3.30.200.20">
    <property type="entry name" value="Phosphorylase Kinase, domain 1"/>
    <property type="match status" value="1"/>
</dbReference>
<dbReference type="InterPro" id="IPR000719">
    <property type="entry name" value="Prot_kinase_dom"/>
</dbReference>
<dbReference type="InterPro" id="IPR017441">
    <property type="entry name" value="Protein_kinase_ATP_BS"/>
</dbReference>
<dbReference type="GO" id="GO:0004674">
    <property type="term" value="F:protein serine/threonine kinase activity"/>
    <property type="evidence" value="ECO:0007669"/>
    <property type="project" value="UniProtKB-KW"/>
</dbReference>
<comment type="subcellular location">
    <subcellularLocation>
        <location evidence="1">Cell membrane</location>
        <topology evidence="1">Multi-pass membrane protein</topology>
    </subcellularLocation>
</comment>
<dbReference type="FunFam" id="3.30.200.20:FF:000131">
    <property type="entry name" value="Dual specificity protein kinase TTK"/>
    <property type="match status" value="1"/>
</dbReference>
<keyword evidence="18" id="KW-1185">Reference proteome</keyword>
<evidence type="ECO:0000256" key="1">
    <source>
        <dbReference type="ARBA" id="ARBA00004651"/>
    </source>
</evidence>
<comment type="caution">
    <text evidence="17">The sequence shown here is derived from an EMBL/GenBank/DDBJ whole genome shotgun (WGS) entry which is preliminary data.</text>
</comment>
<dbReference type="PANTHER" id="PTHR33567">
    <property type="entry name" value="CHROMATE ION TRANSPORTER (EUROFUNG)"/>
    <property type="match status" value="1"/>
</dbReference>
<dbReference type="InterPro" id="IPR003370">
    <property type="entry name" value="Chromate_transpt"/>
</dbReference>
<evidence type="ECO:0000256" key="10">
    <source>
        <dbReference type="ARBA" id="ARBA00022989"/>
    </source>
</evidence>
<dbReference type="PROSITE" id="PS00107">
    <property type="entry name" value="PROTEIN_KINASE_ATP"/>
    <property type="match status" value="1"/>
</dbReference>
<feature type="signal peptide" evidence="15">
    <location>
        <begin position="1"/>
        <end position="16"/>
    </location>
</feature>
<dbReference type="PROSITE" id="PS50011">
    <property type="entry name" value="PROTEIN_KINASE_DOM"/>
    <property type="match status" value="1"/>
</dbReference>
<dbReference type="PANTHER" id="PTHR33567:SF3">
    <property type="entry name" value="CHROMATE ION TRANSPORTER (EUROFUNG)"/>
    <property type="match status" value="1"/>
</dbReference>
<dbReference type="GO" id="GO:0007094">
    <property type="term" value="P:mitotic spindle assembly checkpoint signaling"/>
    <property type="evidence" value="ECO:0007669"/>
    <property type="project" value="UniProtKB-ARBA"/>
</dbReference>
<feature type="region of interest" description="Disordered" evidence="13">
    <location>
        <begin position="1085"/>
        <end position="1123"/>
    </location>
</feature>
<keyword evidence="7 12" id="KW-0547">Nucleotide-binding</keyword>
<feature type="compositionally biased region" description="Pro residues" evidence="13">
    <location>
        <begin position="813"/>
        <end position="823"/>
    </location>
</feature>
<evidence type="ECO:0000256" key="12">
    <source>
        <dbReference type="PROSITE-ProRule" id="PRU10141"/>
    </source>
</evidence>
<dbReference type="Gene3D" id="2.100.10.30">
    <property type="entry name" value="Jacalin-like lectin domain"/>
    <property type="match status" value="1"/>
</dbReference>
<feature type="transmembrane region" description="Helical" evidence="14">
    <location>
        <begin position="534"/>
        <end position="555"/>
    </location>
</feature>
<feature type="compositionally biased region" description="Basic and acidic residues" evidence="13">
    <location>
        <begin position="1085"/>
        <end position="1106"/>
    </location>
</feature>
<dbReference type="Pfam" id="PF02417">
    <property type="entry name" value="Chromate_transp"/>
    <property type="match status" value="2"/>
</dbReference>
<evidence type="ECO:0000259" key="16">
    <source>
        <dbReference type="PROSITE" id="PS50011"/>
    </source>
</evidence>
<evidence type="ECO:0000256" key="6">
    <source>
        <dbReference type="ARBA" id="ARBA00022692"/>
    </source>
</evidence>
<keyword evidence="3" id="KW-1003">Cell membrane</keyword>
<dbReference type="Pfam" id="PF00069">
    <property type="entry name" value="Pkinase"/>
    <property type="match status" value="1"/>
</dbReference>
<dbReference type="CDD" id="cd14131">
    <property type="entry name" value="PKc_Mps1"/>
    <property type="match status" value="1"/>
</dbReference>
<keyword evidence="4" id="KW-0723">Serine/threonine-protein kinase</keyword>
<evidence type="ECO:0000256" key="5">
    <source>
        <dbReference type="ARBA" id="ARBA00022679"/>
    </source>
</evidence>
<feature type="transmembrane region" description="Helical" evidence="14">
    <location>
        <begin position="567"/>
        <end position="587"/>
    </location>
</feature>
<dbReference type="InterPro" id="IPR008271">
    <property type="entry name" value="Ser/Thr_kinase_AS"/>
</dbReference>
<feature type="transmembrane region" description="Helical" evidence="14">
    <location>
        <begin position="343"/>
        <end position="375"/>
    </location>
</feature>
<keyword evidence="10 14" id="KW-1133">Transmembrane helix</keyword>
<dbReference type="SMART" id="SM00915">
    <property type="entry name" value="Jacalin"/>
    <property type="match status" value="1"/>
</dbReference>
<feature type="transmembrane region" description="Helical" evidence="14">
    <location>
        <begin position="496"/>
        <end position="522"/>
    </location>
</feature>
<keyword evidence="8 17" id="KW-0418">Kinase</keyword>
<dbReference type="OrthoDB" id="2160638at2759"/>
<feature type="chain" id="PRO_5024309708" evidence="15">
    <location>
        <begin position="17"/>
        <end position="1482"/>
    </location>
</feature>
<dbReference type="Proteomes" id="UP000383932">
    <property type="component" value="Unassembled WGS sequence"/>
</dbReference>
<feature type="compositionally biased region" description="Low complexity" evidence="13">
    <location>
        <begin position="824"/>
        <end position="846"/>
    </location>
</feature>
<dbReference type="PROSITE" id="PS00108">
    <property type="entry name" value="PROTEIN_KINASE_ST"/>
    <property type="match status" value="1"/>
</dbReference>
<evidence type="ECO:0000256" key="15">
    <source>
        <dbReference type="SAM" id="SignalP"/>
    </source>
</evidence>
<feature type="transmembrane region" description="Helical" evidence="14">
    <location>
        <begin position="428"/>
        <end position="447"/>
    </location>
</feature>
<feature type="transmembrane region" description="Helical" evidence="14">
    <location>
        <begin position="607"/>
        <end position="631"/>
    </location>
</feature>
<comment type="similarity">
    <text evidence="2">Belongs to the chromate ion transporter (CHR) (TC 2.A.51) family.</text>
</comment>
<evidence type="ECO:0000256" key="3">
    <source>
        <dbReference type="ARBA" id="ARBA00022475"/>
    </source>
</evidence>
<evidence type="ECO:0000256" key="14">
    <source>
        <dbReference type="SAM" id="Phobius"/>
    </source>
</evidence>
<feature type="region of interest" description="Disordered" evidence="13">
    <location>
        <begin position="664"/>
        <end position="700"/>
    </location>
</feature>
<keyword evidence="9 12" id="KW-0067">ATP-binding</keyword>
<evidence type="ECO:0000313" key="17">
    <source>
        <dbReference type="EMBL" id="KAB5589333.1"/>
    </source>
</evidence>
<keyword evidence="6 14" id="KW-0812">Transmembrane</keyword>
<dbReference type="SUPFAM" id="SSF51101">
    <property type="entry name" value="Mannose-binding lectins"/>
    <property type="match status" value="1"/>
</dbReference>
<feature type="transmembrane region" description="Helical" evidence="14">
    <location>
        <begin position="309"/>
        <end position="331"/>
    </location>
</feature>
<feature type="transmembrane region" description="Helical" evidence="14">
    <location>
        <begin position="267"/>
        <end position="297"/>
    </location>
</feature>
<evidence type="ECO:0000256" key="9">
    <source>
        <dbReference type="ARBA" id="ARBA00022840"/>
    </source>
</evidence>
<feature type="compositionally biased region" description="Basic and acidic residues" evidence="13">
    <location>
        <begin position="676"/>
        <end position="686"/>
    </location>
</feature>
<feature type="transmembrane region" description="Helical" evidence="14">
    <location>
        <begin position="459"/>
        <end position="484"/>
    </location>
</feature>
<dbReference type="InterPro" id="IPR036404">
    <property type="entry name" value="Jacalin-like_lectin_dom_sf"/>
</dbReference>
<evidence type="ECO:0000256" key="7">
    <source>
        <dbReference type="ARBA" id="ARBA00022741"/>
    </source>
</evidence>
<organism evidence="17 18">
    <name type="scientific">Ceratobasidium theobromae</name>
    <dbReference type="NCBI Taxonomy" id="1582974"/>
    <lineage>
        <taxon>Eukaryota</taxon>
        <taxon>Fungi</taxon>
        <taxon>Dikarya</taxon>
        <taxon>Basidiomycota</taxon>
        <taxon>Agaricomycotina</taxon>
        <taxon>Agaricomycetes</taxon>
        <taxon>Cantharellales</taxon>
        <taxon>Ceratobasidiaceae</taxon>
        <taxon>Ceratobasidium</taxon>
    </lineage>
</organism>
<evidence type="ECO:0000256" key="2">
    <source>
        <dbReference type="ARBA" id="ARBA00005262"/>
    </source>
</evidence>
<feature type="region of interest" description="Disordered" evidence="13">
    <location>
        <begin position="713"/>
        <end position="737"/>
    </location>
</feature>
<keyword evidence="11 14" id="KW-0472">Membrane</keyword>
<evidence type="ECO:0000256" key="13">
    <source>
        <dbReference type="SAM" id="MobiDB-lite"/>
    </source>
</evidence>
<dbReference type="SUPFAM" id="SSF56112">
    <property type="entry name" value="Protein kinase-like (PK-like)"/>
    <property type="match status" value="1"/>
</dbReference>
<feature type="binding site" evidence="12">
    <location>
        <position position="1159"/>
    </location>
    <ligand>
        <name>ATP</name>
        <dbReference type="ChEBI" id="CHEBI:30616"/>
    </ligand>
</feature>
<evidence type="ECO:0000256" key="8">
    <source>
        <dbReference type="ARBA" id="ARBA00022777"/>
    </source>
</evidence>
<evidence type="ECO:0000256" key="4">
    <source>
        <dbReference type="ARBA" id="ARBA00022527"/>
    </source>
</evidence>
<dbReference type="InterPro" id="IPR027084">
    <property type="entry name" value="Mps1_cat"/>
</dbReference>
<dbReference type="SMART" id="SM00220">
    <property type="entry name" value="S_TKc"/>
    <property type="match status" value="1"/>
</dbReference>
<feature type="compositionally biased region" description="Basic and acidic residues" evidence="13">
    <location>
        <begin position="893"/>
        <end position="902"/>
    </location>
</feature>
<dbReference type="FunFam" id="1.10.510.10:FF:000224">
    <property type="entry name" value="serine/threonine-protein kinase mph1 isoform X1"/>
    <property type="match status" value="1"/>
</dbReference>
<dbReference type="InterPro" id="IPR011009">
    <property type="entry name" value="Kinase-like_dom_sf"/>
</dbReference>
<evidence type="ECO:0000313" key="18">
    <source>
        <dbReference type="Proteomes" id="UP000383932"/>
    </source>
</evidence>